<sequence>MTAESILEPSPS</sequence>
<organism evidence="1">
    <name type="scientific">Rhizophora mucronata</name>
    <name type="common">Asiatic mangrove</name>
    <dbReference type="NCBI Taxonomy" id="61149"/>
    <lineage>
        <taxon>Eukaryota</taxon>
        <taxon>Viridiplantae</taxon>
        <taxon>Streptophyta</taxon>
        <taxon>Embryophyta</taxon>
        <taxon>Tracheophyta</taxon>
        <taxon>Spermatophyta</taxon>
        <taxon>Magnoliopsida</taxon>
        <taxon>eudicotyledons</taxon>
        <taxon>Gunneridae</taxon>
        <taxon>Pentapetalae</taxon>
        <taxon>rosids</taxon>
        <taxon>fabids</taxon>
        <taxon>Malpighiales</taxon>
        <taxon>Rhizophoraceae</taxon>
        <taxon>Rhizophora</taxon>
    </lineage>
</organism>
<proteinExistence type="predicted"/>
<dbReference type="EMBL" id="GGEC01049797">
    <property type="protein sequence ID" value="MBX30281.1"/>
    <property type="molecule type" value="Transcribed_RNA"/>
</dbReference>
<protein>
    <submittedName>
        <fullName evidence="1">GATA transcription factor 5-like</fullName>
    </submittedName>
</protein>
<name>A0A2P2MJ73_RHIMU</name>
<reference evidence="1" key="1">
    <citation type="submission" date="2018-02" db="EMBL/GenBank/DDBJ databases">
        <title>Rhizophora mucronata_Transcriptome.</title>
        <authorList>
            <person name="Meera S.P."/>
            <person name="Sreeshan A."/>
            <person name="Augustine A."/>
        </authorList>
    </citation>
    <scope>NUCLEOTIDE SEQUENCE</scope>
    <source>
        <tissue evidence="1">Leaf</tissue>
    </source>
</reference>
<evidence type="ECO:0000313" key="1">
    <source>
        <dbReference type="EMBL" id="MBX30281.1"/>
    </source>
</evidence>
<accession>A0A2P2MJ73</accession>